<dbReference type="EMBL" id="VSSQ01022508">
    <property type="protein sequence ID" value="MPM68870.1"/>
    <property type="molecule type" value="Genomic_DNA"/>
</dbReference>
<proteinExistence type="predicted"/>
<gene>
    <name evidence="1" type="ORF">SDC9_115805</name>
</gene>
<comment type="caution">
    <text evidence="1">The sequence shown here is derived from an EMBL/GenBank/DDBJ whole genome shotgun (WGS) entry which is preliminary data.</text>
</comment>
<sequence length="68" mass="8004">MRIEENDGNDILKGIPHESIIVDENIMDEIYERVDRLDTDESYWYGIDSCIECGIQNVLSRRKDNEKV</sequence>
<protein>
    <submittedName>
        <fullName evidence="1">Uncharacterized protein</fullName>
    </submittedName>
</protein>
<name>A0A645BTX0_9ZZZZ</name>
<dbReference type="AlphaFoldDB" id="A0A645BTX0"/>
<accession>A0A645BTX0</accession>
<organism evidence="1">
    <name type="scientific">bioreactor metagenome</name>
    <dbReference type="NCBI Taxonomy" id="1076179"/>
    <lineage>
        <taxon>unclassified sequences</taxon>
        <taxon>metagenomes</taxon>
        <taxon>ecological metagenomes</taxon>
    </lineage>
</organism>
<reference evidence="1" key="1">
    <citation type="submission" date="2019-08" db="EMBL/GenBank/DDBJ databases">
        <authorList>
            <person name="Kucharzyk K."/>
            <person name="Murdoch R.W."/>
            <person name="Higgins S."/>
            <person name="Loffler F."/>
        </authorList>
    </citation>
    <scope>NUCLEOTIDE SEQUENCE</scope>
</reference>
<evidence type="ECO:0000313" key="1">
    <source>
        <dbReference type="EMBL" id="MPM68870.1"/>
    </source>
</evidence>